<name>A0A087TZN3_STEMI</name>
<dbReference type="Proteomes" id="UP000054359">
    <property type="component" value="Unassembled WGS sequence"/>
</dbReference>
<reference evidence="1 2" key="1">
    <citation type="submission" date="2013-11" db="EMBL/GenBank/DDBJ databases">
        <title>Genome sequencing of Stegodyphus mimosarum.</title>
        <authorList>
            <person name="Bechsgaard J."/>
        </authorList>
    </citation>
    <scope>NUCLEOTIDE SEQUENCE [LARGE SCALE GENOMIC DNA]</scope>
</reference>
<accession>A0A087TZN3</accession>
<organism evidence="1 2">
    <name type="scientific">Stegodyphus mimosarum</name>
    <name type="common">African social velvet spider</name>
    <dbReference type="NCBI Taxonomy" id="407821"/>
    <lineage>
        <taxon>Eukaryota</taxon>
        <taxon>Metazoa</taxon>
        <taxon>Ecdysozoa</taxon>
        <taxon>Arthropoda</taxon>
        <taxon>Chelicerata</taxon>
        <taxon>Arachnida</taxon>
        <taxon>Araneae</taxon>
        <taxon>Araneomorphae</taxon>
        <taxon>Entelegynae</taxon>
        <taxon>Eresoidea</taxon>
        <taxon>Eresidae</taxon>
        <taxon>Stegodyphus</taxon>
    </lineage>
</organism>
<evidence type="ECO:0000313" key="2">
    <source>
        <dbReference type="Proteomes" id="UP000054359"/>
    </source>
</evidence>
<keyword evidence="2" id="KW-1185">Reference proteome</keyword>
<evidence type="ECO:0000313" key="1">
    <source>
        <dbReference type="EMBL" id="KFM70572.1"/>
    </source>
</evidence>
<gene>
    <name evidence="1" type="ORF">X975_14946</name>
</gene>
<proteinExistence type="predicted"/>
<dbReference type="AlphaFoldDB" id="A0A087TZN3"/>
<protein>
    <submittedName>
        <fullName evidence="1">Tubulin polyglutamylase TTLL4</fullName>
    </submittedName>
</protein>
<dbReference type="OrthoDB" id="202825at2759"/>
<dbReference type="EMBL" id="KK117469">
    <property type="protein sequence ID" value="KFM70572.1"/>
    <property type="molecule type" value="Genomic_DNA"/>
</dbReference>
<feature type="non-terminal residue" evidence="1">
    <location>
        <position position="127"/>
    </location>
</feature>
<sequence>MKSDILEDLTPDDVRCLIESEDEFHRKGAFTRVFPSETSSKYFVYFEHIRYYNLLLDAWEKRYYKNRNTGISHLQQLCNEKYHLQINMHYKDSNQMPKIDISFFYFQIWTNYMILKILYFKLQSPQD</sequence>